<gene>
    <name evidence="1" type="ORF">GCM10011573_37440</name>
</gene>
<keyword evidence="2" id="KW-1185">Reference proteome</keyword>
<accession>A0ABQ1PVI7</accession>
<protein>
    <submittedName>
        <fullName evidence="1">Uncharacterized protein</fullName>
    </submittedName>
</protein>
<evidence type="ECO:0000313" key="1">
    <source>
        <dbReference type="EMBL" id="GGD04450.1"/>
    </source>
</evidence>
<dbReference type="EMBL" id="BMKI01000018">
    <property type="protein sequence ID" value="GGD04450.1"/>
    <property type="molecule type" value="Genomic_DNA"/>
</dbReference>
<name>A0ABQ1PVI7_9ENTE</name>
<sequence length="129" mass="15116">MKRKELILETGQANSLEELYQLIDKYEKLKENPITDQNYKMDFTAKTVSIDFLDKEFKKGEIVVEHLNNSIGITKITFLGQDPCRERGQMLVETGRLLDNSPESSETEFYWIYKIKDLCVDYKIYIGGY</sequence>
<evidence type="ECO:0000313" key="2">
    <source>
        <dbReference type="Proteomes" id="UP000630615"/>
    </source>
</evidence>
<organism evidence="1 2">
    <name type="scientific">Enterococcus wangshanyuanii</name>
    <dbReference type="NCBI Taxonomy" id="2005703"/>
    <lineage>
        <taxon>Bacteria</taxon>
        <taxon>Bacillati</taxon>
        <taxon>Bacillota</taxon>
        <taxon>Bacilli</taxon>
        <taxon>Lactobacillales</taxon>
        <taxon>Enterococcaceae</taxon>
        <taxon>Enterococcus</taxon>
    </lineage>
</organism>
<dbReference type="RefSeq" id="WP_088271800.1">
    <property type="nucleotide sequence ID" value="NZ_BMKI01000018.1"/>
</dbReference>
<reference evidence="2" key="1">
    <citation type="journal article" date="2019" name="Int. J. Syst. Evol. Microbiol.">
        <title>The Global Catalogue of Microorganisms (GCM) 10K type strain sequencing project: providing services to taxonomists for standard genome sequencing and annotation.</title>
        <authorList>
            <consortium name="The Broad Institute Genomics Platform"/>
            <consortium name="The Broad Institute Genome Sequencing Center for Infectious Disease"/>
            <person name="Wu L."/>
            <person name="Ma J."/>
        </authorList>
    </citation>
    <scope>NUCLEOTIDE SEQUENCE [LARGE SCALE GENOMIC DNA]</scope>
    <source>
        <strain evidence="2">CGMCC 1.15942</strain>
    </source>
</reference>
<dbReference type="Proteomes" id="UP000630615">
    <property type="component" value="Unassembled WGS sequence"/>
</dbReference>
<comment type="caution">
    <text evidence="1">The sequence shown here is derived from an EMBL/GenBank/DDBJ whole genome shotgun (WGS) entry which is preliminary data.</text>
</comment>
<proteinExistence type="predicted"/>